<accession>A0ABP9IAV6</accession>
<feature type="compositionally biased region" description="Polar residues" evidence="1">
    <location>
        <begin position="132"/>
        <end position="141"/>
    </location>
</feature>
<proteinExistence type="predicted"/>
<evidence type="ECO:0000313" key="3">
    <source>
        <dbReference type="Proteomes" id="UP001500466"/>
    </source>
</evidence>
<dbReference type="Proteomes" id="UP001500466">
    <property type="component" value="Unassembled WGS sequence"/>
</dbReference>
<gene>
    <name evidence="2" type="ORF">GCM10023205_76830</name>
</gene>
<reference evidence="3" key="1">
    <citation type="journal article" date="2019" name="Int. J. Syst. Evol. Microbiol.">
        <title>The Global Catalogue of Microorganisms (GCM) 10K type strain sequencing project: providing services to taxonomists for standard genome sequencing and annotation.</title>
        <authorList>
            <consortium name="The Broad Institute Genomics Platform"/>
            <consortium name="The Broad Institute Genome Sequencing Center for Infectious Disease"/>
            <person name="Wu L."/>
            <person name="Ma J."/>
        </authorList>
    </citation>
    <scope>NUCLEOTIDE SEQUENCE [LARGE SCALE GENOMIC DNA]</scope>
    <source>
        <strain evidence="3">JCM 17986</strain>
    </source>
</reference>
<feature type="region of interest" description="Disordered" evidence="1">
    <location>
        <begin position="554"/>
        <end position="595"/>
    </location>
</feature>
<dbReference type="Pfam" id="PF13814">
    <property type="entry name" value="Replic_Relax"/>
    <property type="match status" value="1"/>
</dbReference>
<name>A0ABP9IAV6_9ACTN</name>
<evidence type="ECO:0000256" key="1">
    <source>
        <dbReference type="SAM" id="MobiDB-lite"/>
    </source>
</evidence>
<sequence length="636" mass="68789">MFPLVRALVQTADKGCLFMLCGSWVGVGPASERAGRRSVDEKHSGTTERSNTDGRARPGGGGANSPQTGPERVPQQPRDGGPEPADKGSGASSAPSSMAPSAAVRQADHESPDQSAPGGGGRGFDFPCLPRPTSSGGAWQSSGVHRGEVLVALAVFQRATGEQLWRMLRPHHRHDRITRNALNDLRRRGLVRAESRLPSGHQLWVLTVRGHAEAKSMLPAGMRMSALRPGPPAGGAQERPRGAGGFDAHAAAVTATAAHLIGAGFGTVLSCETEVAHKLPYGYTQYADLVLRAPDAGVPVLLVEVDRGTEPVDELVAKLRRYAEWFRLPATRSGTDVQRAAWDGAEAHGFRLWSRVYPATGREGFPPVAFVFTDTTAARRKARMERFADAARAFWRGRRYPDLGDGVTAVDYHQAVPVVVTELERIAEHGADGPVWWRLSRGSWQTLTEALDNPDGDRLYKAERAAADVRAKERMAAEREARRPVCSRCAGASSDDRWEMVQSHRLPQGHNAAWCGPCQDTETARTTAEQLTRAWDARLEAGLCVRQARNRPVAGGSGLEGEYGDRAPPPRGRRQPRREAGGGLAPRAEDCRASPNVAVEAAWPSAARRGLVWRRPPLLLSRASRSRGASSGWRHQ</sequence>
<dbReference type="EMBL" id="BAABHS010000048">
    <property type="protein sequence ID" value="GAA4992834.1"/>
    <property type="molecule type" value="Genomic_DNA"/>
</dbReference>
<keyword evidence="3" id="KW-1185">Reference proteome</keyword>
<evidence type="ECO:0008006" key="4">
    <source>
        <dbReference type="Google" id="ProtNLM"/>
    </source>
</evidence>
<evidence type="ECO:0000313" key="2">
    <source>
        <dbReference type="EMBL" id="GAA4992834.1"/>
    </source>
</evidence>
<organism evidence="2 3">
    <name type="scientific">Yinghuangia aomiensis</name>
    <dbReference type="NCBI Taxonomy" id="676205"/>
    <lineage>
        <taxon>Bacteria</taxon>
        <taxon>Bacillati</taxon>
        <taxon>Actinomycetota</taxon>
        <taxon>Actinomycetes</taxon>
        <taxon>Kitasatosporales</taxon>
        <taxon>Streptomycetaceae</taxon>
        <taxon>Yinghuangia</taxon>
    </lineage>
</organism>
<feature type="compositionally biased region" description="Basic and acidic residues" evidence="1">
    <location>
        <begin position="33"/>
        <end position="56"/>
    </location>
</feature>
<feature type="region of interest" description="Disordered" evidence="1">
    <location>
        <begin position="27"/>
        <end position="141"/>
    </location>
</feature>
<dbReference type="InterPro" id="IPR025855">
    <property type="entry name" value="Replic_Relax"/>
</dbReference>
<comment type="caution">
    <text evidence="2">The sequence shown here is derived from an EMBL/GenBank/DDBJ whole genome shotgun (WGS) entry which is preliminary data.</text>
</comment>
<feature type="compositionally biased region" description="Low complexity" evidence="1">
    <location>
        <begin position="88"/>
        <end position="103"/>
    </location>
</feature>
<protein>
    <recommendedName>
        <fullName evidence="4">Replication-relaxation</fullName>
    </recommendedName>
</protein>